<dbReference type="Pfam" id="PF00481">
    <property type="entry name" value="PP2C"/>
    <property type="match status" value="1"/>
</dbReference>
<feature type="compositionally biased region" description="Polar residues" evidence="4">
    <location>
        <begin position="1782"/>
        <end position="1792"/>
    </location>
</feature>
<dbReference type="Gene3D" id="3.80.10.10">
    <property type="entry name" value="Ribonuclease Inhibitor"/>
    <property type="match status" value="3"/>
</dbReference>
<reference evidence="6" key="3">
    <citation type="submission" date="2025-09" db="UniProtKB">
        <authorList>
            <consortium name="Ensembl"/>
        </authorList>
    </citation>
    <scope>IDENTIFICATION</scope>
</reference>
<evidence type="ECO:0000256" key="2">
    <source>
        <dbReference type="ARBA" id="ARBA00022723"/>
    </source>
</evidence>
<dbReference type="PROSITE" id="PS51450">
    <property type="entry name" value="LRR"/>
    <property type="match status" value="6"/>
</dbReference>
<feature type="region of interest" description="Disordered" evidence="4">
    <location>
        <begin position="1889"/>
        <end position="1924"/>
    </location>
</feature>
<keyword evidence="7" id="KW-1185">Reference proteome</keyword>
<dbReference type="Pfam" id="PF13855">
    <property type="entry name" value="LRR_8"/>
    <property type="match status" value="4"/>
</dbReference>
<dbReference type="GeneTree" id="ENSGT00940000158137"/>
<keyword evidence="2" id="KW-0479">Metal-binding</keyword>
<sequence>MESVRIVAGERSRLEVDSLSTSVGILDSEIGQIRSGSKFLKASGGALFPAGKITATGEDDGGGGETKLLGLATTSLLHIAIRNGIYQNQAANATSSAANLNMTTGKTPNIYSLVSVSSTSVNSLLTRRRRHKRNLSAAALTISSPPAVSSVGGVRPTLSASSVSNTLSLDRKTLLRQKQAKQLQPNDKAWVRADLQQGCIHVHDRLTPSYPRAVLCAVDTTAGEIAARLGQLGGKCGGILRMTRKTSAYVDLNGNCNGSHGHIDYQLGVNKSNNVKTSYPGSVISYSGSEENQPVSPIKRLHSNNNHAQYYLETNILLSDYKIPSTSSSEVYLNDSEGADMGLSGADSCGLYSGSDMESSTFDDLSPGGPRPSQHRNSLSDAAVLGTNSSVLSPNLDSATEELDPFGSSSDEVELDPSPTHTASIPTVTRQQTLEGKSMHVPSTDACKAPDNRLSKSNQLEDKKATDEGGKTGSTGGEPRLINPLSSCGSNSLALPLTGRAAVECDLVVSGELRGVPGPEKASPAPALFAQLHGGAMRRLEDDEKPLQMQNEYLSNLGYGDPWRVQEEGMDPEIGCLIRFYAGKPQCVGGADRVQLMGVFNVRKGKLALPVNRWSRRHVTLSGTCLIVSSVKYAHTGKMHILPLIGGKVEEVRRHSHCLAFSSSGPQSQTYYISYDSYTEHLRWHRQAAKIVSQRVSSVDLSCCSLEELPSQLFYSQDLTHLNLKHNYLTGLTHLTRFCRLRSLNLSNNALSDFPLAVCDITSLTELNLQGNLLTSLPSALGTMHNLQTLLLDGNSLNSLPAELGSLEALTYLGLSFNLFSSVPPALERLRGVERLCLAGNQLSSLDMVGLQWLPHRHIDLRLNRLQRVVVGEAGLLSHVAQLDVRDAGLEELDVRTLSRLELLRCDRNTLTLLRVSGLALKGLHTAQNELRALEVFPVPESLTVVDVSRNHLDCVPDWVCESTRLEVLDISHNHIKELPIRLFCSASLRKVLVGCNSLRRLPERLEKSQLEVLDVQHNLLTELPHNLFIKAQSLRYLNASANKLECLPPASLSEEGFSSLQELYLTNNSLTDKSVPLLTGHAHLRVLHLAYNQLQTFPASKMARLEQLEELDLSGNRLRAVPTTILSCRHMHTLSAHSNNITVFPEVLQLQDMKCVDLSCNELCEVVLPESLPAKLQELDLTGNPRLNLDHRSLELLNNIRCFRVDPSPFSLCGSEGPGEPAVWSHGYTEASGVNNKLCVAALALDSFRGSREALYGVFDGDRNVEVPYLLQCTMGDVLAEELHKSKNQEDYMTNTFLTMQRYTHGLSPRCTHSFFLKHVHTQELLFISCCCCCCCYNRKLGTAGQRLGGSAALCHIRHGLVAPSDRGGGGCFTVTAANVGRCQAVLCRDGKALPLSTTHTVRQQAEYQRARQHHAIITEDNKVNGVTDSTRIMGYSFLCPAVTPRPHISTVTLTPQDEFFILASRGLWDTMSTCEAVEAVRNVPDSLAAAKKLCTLAQGYGCPDSLCAVVVQLSITEDCCCCEPPPPPPSPGLETQHTHTAGNTHHHPGYGSADGTLPLPPPVMGTGSEVSSEVSTSEMSSEVGSTASSDEPANQTEKGVALGGRGGVLGRGAGVYGGGRASFQRQYSGALSDNGLDSEDEEPIAGVFSNGSRVEVEADIHCLRARASSIPIPHTHPDPHTHLEPDPHTHPDPHPDPHPSPDPHTHPSPDPHTHPSPDPHTHPNTSVTQQPEPLPPPSCQSAPTPPSSPPYPFPYHQPSPDPETSPDPVVEEELRAVETDTVTPKHTVQGQEVGPGETGAGLCVIGGEVQLGAGSGSGSSSASRTLGGTLGRKGRGNGSVACQGRSQDVIEEVGDAPVRKQGGYFNAPAQPDPDDKLVIPPELEEEIREIMKQQQEQSQTHSQGHQTHPQSPPAAEYYVTPF</sequence>
<dbReference type="GO" id="GO:0046872">
    <property type="term" value="F:metal ion binding"/>
    <property type="evidence" value="ECO:0007669"/>
    <property type="project" value="UniProtKB-KW"/>
</dbReference>
<dbReference type="CDD" id="cd00143">
    <property type="entry name" value="PP2Cc"/>
    <property type="match status" value="1"/>
</dbReference>
<dbReference type="PANTHER" id="PTHR48051:SF43">
    <property type="entry name" value="PH DOMAIN AND LEUCINE RICH REPEAT PROTEIN PHOSPHATASE 1"/>
    <property type="match status" value="1"/>
</dbReference>
<feature type="region of interest" description="Disordered" evidence="4">
    <location>
        <begin position="354"/>
        <end position="378"/>
    </location>
</feature>
<keyword evidence="1" id="KW-0433">Leucine-rich repeat</keyword>
<dbReference type="SMART" id="SM00369">
    <property type="entry name" value="LRR_TYP"/>
    <property type="match status" value="10"/>
</dbReference>
<protein>
    <recommendedName>
        <fullName evidence="5">PPM-type phosphatase domain-containing protein</fullName>
    </recommendedName>
</protein>
<dbReference type="Ensembl" id="ENSOMYT00000122901.1">
    <property type="protein sequence ID" value="ENSOMYP00000116828.1"/>
    <property type="gene ID" value="ENSOMYG00000055966.1"/>
</dbReference>
<dbReference type="PROSITE" id="PS51746">
    <property type="entry name" value="PPM_2"/>
    <property type="match status" value="1"/>
</dbReference>
<organism evidence="6 7">
    <name type="scientific">Oncorhynchus mykiss</name>
    <name type="common">Rainbow trout</name>
    <name type="synonym">Salmo gairdneri</name>
    <dbReference type="NCBI Taxonomy" id="8022"/>
    <lineage>
        <taxon>Eukaryota</taxon>
        <taxon>Metazoa</taxon>
        <taxon>Chordata</taxon>
        <taxon>Craniata</taxon>
        <taxon>Vertebrata</taxon>
        <taxon>Euteleostomi</taxon>
        <taxon>Actinopterygii</taxon>
        <taxon>Neopterygii</taxon>
        <taxon>Teleostei</taxon>
        <taxon>Protacanthopterygii</taxon>
        <taxon>Salmoniformes</taxon>
        <taxon>Salmonidae</taxon>
        <taxon>Salmoninae</taxon>
        <taxon>Oncorhynchus</taxon>
    </lineage>
</organism>
<dbReference type="InterPro" id="IPR003591">
    <property type="entry name" value="Leu-rich_rpt_typical-subtyp"/>
</dbReference>
<feature type="compositionally biased region" description="Basic and acidic residues" evidence="4">
    <location>
        <begin position="448"/>
        <end position="470"/>
    </location>
</feature>
<dbReference type="PANTHER" id="PTHR48051">
    <property type="match status" value="1"/>
</dbReference>
<dbReference type="Gene3D" id="3.60.40.10">
    <property type="entry name" value="PPM-type phosphatase domain"/>
    <property type="match status" value="1"/>
</dbReference>
<feature type="region of interest" description="Disordered" evidence="4">
    <location>
        <begin position="1532"/>
        <end position="1609"/>
    </location>
</feature>
<feature type="compositionally biased region" description="Low complexity" evidence="4">
    <location>
        <begin position="1566"/>
        <end position="1588"/>
    </location>
</feature>
<dbReference type="SUPFAM" id="SSF50729">
    <property type="entry name" value="PH domain-like"/>
    <property type="match status" value="1"/>
</dbReference>
<feature type="domain" description="PPM-type phosphatase" evidence="5">
    <location>
        <begin position="1226"/>
        <end position="1515"/>
    </location>
</feature>
<feature type="compositionally biased region" description="Low complexity" evidence="4">
    <location>
        <begin position="1820"/>
        <end position="1829"/>
    </location>
</feature>
<dbReference type="InterPro" id="IPR036457">
    <property type="entry name" value="PPM-type-like_dom_sf"/>
</dbReference>
<feature type="compositionally biased region" description="Basic and acidic residues" evidence="4">
    <location>
        <begin position="1677"/>
        <end position="1723"/>
    </location>
</feature>
<dbReference type="InterPro" id="IPR055071">
    <property type="entry name" value="RA_PHLPP-like"/>
</dbReference>
<feature type="compositionally biased region" description="Polar residues" evidence="4">
    <location>
        <begin position="1535"/>
        <end position="1545"/>
    </location>
</feature>
<feature type="compositionally biased region" description="Low complexity" evidence="4">
    <location>
        <begin position="1895"/>
        <end position="1911"/>
    </location>
</feature>
<reference evidence="6" key="2">
    <citation type="submission" date="2025-08" db="UniProtKB">
        <authorList>
            <consortium name="Ensembl"/>
        </authorList>
    </citation>
    <scope>IDENTIFICATION</scope>
</reference>
<feature type="compositionally biased region" description="Polar residues" evidence="4">
    <location>
        <begin position="419"/>
        <end position="435"/>
    </location>
</feature>
<dbReference type="SUPFAM" id="SSF81606">
    <property type="entry name" value="PP2C-like"/>
    <property type="match status" value="1"/>
</dbReference>
<accession>A0A8K9UZ35</accession>
<dbReference type="InterPro" id="IPR001611">
    <property type="entry name" value="Leu-rich_rpt"/>
</dbReference>
<keyword evidence="3" id="KW-0677">Repeat</keyword>
<feature type="region of interest" description="Disordered" evidence="4">
    <location>
        <begin position="390"/>
        <end position="483"/>
    </location>
</feature>
<evidence type="ECO:0000313" key="6">
    <source>
        <dbReference type="Ensembl" id="ENSOMYP00000116828.1"/>
    </source>
</evidence>
<name>A0A8K9UZ35_ONCMY</name>
<evidence type="ECO:0000256" key="3">
    <source>
        <dbReference type="ARBA" id="ARBA00022737"/>
    </source>
</evidence>
<proteinExistence type="predicted"/>
<evidence type="ECO:0000259" key="5">
    <source>
        <dbReference type="PROSITE" id="PS51746"/>
    </source>
</evidence>
<feature type="compositionally biased region" description="Polar residues" evidence="4">
    <location>
        <begin position="1589"/>
        <end position="1599"/>
    </location>
</feature>
<dbReference type="SUPFAM" id="SSF52058">
    <property type="entry name" value="L domain-like"/>
    <property type="match status" value="2"/>
</dbReference>
<dbReference type="SMART" id="SM00364">
    <property type="entry name" value="LRR_BAC"/>
    <property type="match status" value="11"/>
</dbReference>
<feature type="compositionally biased region" description="Pro residues" evidence="4">
    <location>
        <begin position="1734"/>
        <end position="1767"/>
    </location>
</feature>
<dbReference type="InterPro" id="IPR050216">
    <property type="entry name" value="LRR_domain-containing"/>
</dbReference>
<evidence type="ECO:0000256" key="1">
    <source>
        <dbReference type="ARBA" id="ARBA00022614"/>
    </source>
</evidence>
<dbReference type="SMART" id="SM00332">
    <property type="entry name" value="PP2Cc"/>
    <property type="match status" value="1"/>
</dbReference>
<dbReference type="FunFam" id="3.80.10.10:FF:000027">
    <property type="entry name" value="PH domain and leucine rich repeat protein phosphatase 2"/>
    <property type="match status" value="1"/>
</dbReference>
<dbReference type="InterPro" id="IPR032675">
    <property type="entry name" value="LRR_dom_sf"/>
</dbReference>
<dbReference type="Pfam" id="PF23010">
    <property type="entry name" value="RA_3"/>
    <property type="match status" value="1"/>
</dbReference>
<dbReference type="InterPro" id="IPR001932">
    <property type="entry name" value="PPM-type_phosphatase-like_dom"/>
</dbReference>
<feature type="region of interest" description="Disordered" evidence="4">
    <location>
        <begin position="1672"/>
        <end position="1848"/>
    </location>
</feature>
<reference evidence="6" key="1">
    <citation type="submission" date="2020-07" db="EMBL/GenBank/DDBJ databases">
        <title>A long reads based de novo assembly of the rainbow trout Arlee double haploid line genome.</title>
        <authorList>
            <person name="Gao G."/>
            <person name="Palti Y."/>
        </authorList>
    </citation>
    <scope>NUCLEOTIDE SEQUENCE [LARGE SCALE GENOMIC DNA]</scope>
</reference>
<evidence type="ECO:0000256" key="4">
    <source>
        <dbReference type="SAM" id="MobiDB-lite"/>
    </source>
</evidence>
<dbReference type="GO" id="GO:0005737">
    <property type="term" value="C:cytoplasm"/>
    <property type="evidence" value="ECO:0007669"/>
    <property type="project" value="TreeGrafter"/>
</dbReference>
<dbReference type="Proteomes" id="UP000694395">
    <property type="component" value="Chromosome 5"/>
</dbReference>
<evidence type="ECO:0000313" key="7">
    <source>
        <dbReference type="Proteomes" id="UP000694395"/>
    </source>
</evidence>